<protein>
    <submittedName>
        <fullName evidence="2">Uncharacterized protein</fullName>
    </submittedName>
</protein>
<evidence type="ECO:0000313" key="2">
    <source>
        <dbReference type="EMBL" id="KAK6346162.1"/>
    </source>
</evidence>
<feature type="compositionally biased region" description="Polar residues" evidence="1">
    <location>
        <begin position="406"/>
        <end position="422"/>
    </location>
</feature>
<dbReference type="AlphaFoldDB" id="A0AAV9URV9"/>
<name>A0AAV9URV9_9PEZI</name>
<keyword evidence="3" id="KW-1185">Reference proteome</keyword>
<feature type="region of interest" description="Disordered" evidence="1">
    <location>
        <begin position="522"/>
        <end position="573"/>
    </location>
</feature>
<evidence type="ECO:0000256" key="1">
    <source>
        <dbReference type="SAM" id="MobiDB-lite"/>
    </source>
</evidence>
<evidence type="ECO:0000313" key="3">
    <source>
        <dbReference type="Proteomes" id="UP001373714"/>
    </source>
</evidence>
<reference evidence="2 3" key="1">
    <citation type="submission" date="2019-10" db="EMBL/GenBank/DDBJ databases">
        <authorList>
            <person name="Palmer J.M."/>
        </authorList>
    </citation>
    <scope>NUCLEOTIDE SEQUENCE [LARGE SCALE GENOMIC DNA]</scope>
    <source>
        <strain evidence="2 3">TWF730</strain>
    </source>
</reference>
<proteinExistence type="predicted"/>
<gene>
    <name evidence="2" type="ORF">TWF730_010494</name>
</gene>
<dbReference type="Proteomes" id="UP001373714">
    <property type="component" value="Unassembled WGS sequence"/>
</dbReference>
<comment type="caution">
    <text evidence="2">The sequence shown here is derived from an EMBL/GenBank/DDBJ whole genome shotgun (WGS) entry which is preliminary data.</text>
</comment>
<sequence length="573" mass="64216">MHYRYHFALPLFTTILILPSTINAYAYSFLRSKESSIFSPSLLTYEYTDPTTPKQCQRINYYTSSGSVTGLRLWTNKLLSRGPWAFLFYADSTACDHHGNLPVLVVYCNIPSEAPYTFQLADFEPLMGLMESNNARDGTIWKFKSWEEIKPGTTKWRLFIEYLNLVPGQMAFDGRGRWGDDLKAVNPRVARVKMWRTTTGRFDRPLEVLRDENLMYDALGEDEGFDRFGRGVEGGAGVIQEATERWARVFGIGNGGGGDNGVGKIGVRQPTMAKWAAIFEIDDDGMELEAPQELKSPNHRQNLEDDILSLGGTVKAEHQSNYRFPANNVKVEEGQEMISGNQEPSGPLGVKLEVQELGGGNMGVKYETVSNQAAPARSTWAENVEKIEDISEAAGSEGRPRFLRTGSRSGSERLNNSPNYGTGEQKRPGRGDWQAISDDILSRPGLGSIKEPTVNSKFTSFPMQNIPGLGNLNRGFLKGMSENIQWQFALADQGILDLGRNQWNWRDPDEMGQITEELTLPSGLRRHTAERRRKENKSPAKSLVPQYLYYSDDDYDDYEDGKNGGYSPRSGQS</sequence>
<accession>A0AAV9URV9</accession>
<organism evidence="2 3">
    <name type="scientific">Orbilia blumenaviensis</name>
    <dbReference type="NCBI Taxonomy" id="1796055"/>
    <lineage>
        <taxon>Eukaryota</taxon>
        <taxon>Fungi</taxon>
        <taxon>Dikarya</taxon>
        <taxon>Ascomycota</taxon>
        <taxon>Pezizomycotina</taxon>
        <taxon>Orbiliomycetes</taxon>
        <taxon>Orbiliales</taxon>
        <taxon>Orbiliaceae</taxon>
        <taxon>Orbilia</taxon>
    </lineage>
</organism>
<feature type="region of interest" description="Disordered" evidence="1">
    <location>
        <begin position="391"/>
        <end position="432"/>
    </location>
</feature>
<dbReference type="EMBL" id="JAVHNS010000008">
    <property type="protein sequence ID" value="KAK6346162.1"/>
    <property type="molecule type" value="Genomic_DNA"/>
</dbReference>